<dbReference type="Pfam" id="PF13244">
    <property type="entry name" value="MbhD"/>
    <property type="match status" value="1"/>
</dbReference>
<dbReference type="EMBL" id="BMXL01000008">
    <property type="protein sequence ID" value="GHD24572.1"/>
    <property type="molecule type" value="Genomic_DNA"/>
</dbReference>
<keyword evidence="5 9" id="KW-0812">Transmembrane</keyword>
<dbReference type="PANTHER" id="PTHR43373">
    <property type="entry name" value="NA(+)/H(+) ANTIPORTER SUBUNIT"/>
    <property type="match status" value="1"/>
</dbReference>
<evidence type="ECO:0000256" key="7">
    <source>
        <dbReference type="ARBA" id="ARBA00023065"/>
    </source>
</evidence>
<comment type="caution">
    <text evidence="17">The sequence shown here is derived from an EMBL/GenBank/DDBJ whole genome shotgun (WGS) entry which is preliminary data.</text>
</comment>
<keyword evidence="8 11" id="KW-0472">Membrane</keyword>
<feature type="domain" description="NADH-Ubiquinone oxidoreductase (complex I) chain 5 N-terminal" evidence="13">
    <location>
        <begin position="67"/>
        <end position="100"/>
    </location>
</feature>
<feature type="transmembrane region" description="Helical" evidence="11">
    <location>
        <begin position="268"/>
        <end position="288"/>
    </location>
</feature>
<dbReference type="RefSeq" id="WP_193517834.1">
    <property type="nucleotide sequence ID" value="NZ_BMXL01000008.1"/>
</dbReference>
<feature type="domain" description="MrpA C-terminal/MbhD" evidence="15">
    <location>
        <begin position="602"/>
        <end position="667"/>
    </location>
</feature>
<dbReference type="GO" id="GO:0015297">
    <property type="term" value="F:antiporter activity"/>
    <property type="evidence" value="ECO:0007669"/>
    <property type="project" value="UniProtKB-KW"/>
</dbReference>
<evidence type="ECO:0000256" key="8">
    <source>
        <dbReference type="ARBA" id="ARBA00023136"/>
    </source>
</evidence>
<feature type="transmembrane region" description="Helical" evidence="11">
    <location>
        <begin position="30"/>
        <end position="47"/>
    </location>
</feature>
<dbReference type="InterPro" id="IPR050616">
    <property type="entry name" value="CPA3_Na-H_Antiporter_A"/>
</dbReference>
<feature type="transmembrane region" description="Helical" evidence="11">
    <location>
        <begin position="238"/>
        <end position="256"/>
    </location>
</feature>
<feature type="transmembrane region" description="Helical" evidence="11">
    <location>
        <begin position="785"/>
        <end position="807"/>
    </location>
</feature>
<feature type="transmembrane region" description="Helical" evidence="11">
    <location>
        <begin position="107"/>
        <end position="125"/>
    </location>
</feature>
<feature type="transmembrane region" description="Helical" evidence="11">
    <location>
        <begin position="77"/>
        <end position="95"/>
    </location>
</feature>
<sequence length="961" mass="100134">MVLLILLLVLAAAVIGTPLADRALGRHAGWLFAGVLLALAGVVLALAPSVLADGHTPGFTLPWMPQIGVGLSLRMDGVGWLFTLLITGVGGLIMAYSTRYFPPGRRLGFYLLMTLFAFAMTGLVLADDVVLLYVFWELTTLTSFYLIGLSGPGASRPAIRTFLITALGGLALLTAVVLMVLRVGTTRLSEILADPVWSQDPAFATTIALLVAAAAFTKSAQFPFHYWLPDAMAASTPVSAYLHAAAMVKAGIYLLMRFTPAFSDLAVWNAALITVGLITAVVGAVFALQQHDLKLLAAYSTVSQLGLLVAVIGVGKEAALIAATVHTLAHALFKSALFMVVGVIDHQAETRDLRELGGLARRMPVSAGVTALAALSMAGVPPLLGFVTKENIFKGLLEAPGPMWVGPSAATAAVLASVFTFAYSFRFAYGTFWGTPRGSTDVHEAGPGFLAGPAVAGVAGLVLGPAVPVLNRLGERGAADTTGTYYPAGLSLWHGFSVDLFMSLAAIGFGALLIRWTASGERMAGRTLFPVNGPTVFEFLHEGLVGLGRRVGDLTRSDSPTRHLVMPVLVLTAMAGVAAGAGIEVPDQYGGTTHPLDWPLVVLATVAVVGAVMTGSRMACLVMVGVAGFTTALWLFLLGAYDVALTQLVVEILTVVVAALVLRRLPRRFHRAPRSRTVLTALIAAAAGVSAALGTYFLTGRRDISGPGQYFLDHSEEDTGGTNVVNTILVDYRALDTLGELIVLGVSGLIIIAVLNSSGLLPSHGSRWVVVSRRSAAYDADDNTLIMRAISHVLLPLLVVWSVYLTVRGHTDVGGGFVGGLVAGAGFALVYLAAPSASVARIKLAYPKIIGAGILVAISSGALGYVDGSFVKPLHTGVSLPWGGSFHLTTALIFEAGVYLAVVGVVLTALNQLGLEESRPGDSTLGLMAPTPDQPPTNAPEEGSGDHPEDPLGTVPNGGTR</sequence>
<feature type="transmembrane region" description="Helical" evidence="11">
    <location>
        <begin position="595"/>
        <end position="613"/>
    </location>
</feature>
<comment type="subcellular location">
    <subcellularLocation>
        <location evidence="1">Cell membrane</location>
        <topology evidence="1">Multi-pass membrane protein</topology>
    </subcellularLocation>
    <subcellularLocation>
        <location evidence="9">Membrane</location>
        <topology evidence="9">Multi-pass membrane protein</topology>
    </subcellularLocation>
</comment>
<dbReference type="PRINTS" id="PR01434">
    <property type="entry name" value="NADHDHGNASE5"/>
</dbReference>
<evidence type="ECO:0000256" key="6">
    <source>
        <dbReference type="ARBA" id="ARBA00022989"/>
    </source>
</evidence>
<keyword evidence="7" id="KW-0406">Ion transport</keyword>
<dbReference type="GO" id="GO:0006811">
    <property type="term" value="P:monoatomic ion transport"/>
    <property type="evidence" value="ECO:0007669"/>
    <property type="project" value="UniProtKB-KW"/>
</dbReference>
<organism evidence="17 18">
    <name type="scientific">Nocardiopsis kunsanensis</name>
    <dbReference type="NCBI Taxonomy" id="141693"/>
    <lineage>
        <taxon>Bacteria</taxon>
        <taxon>Bacillati</taxon>
        <taxon>Actinomycetota</taxon>
        <taxon>Actinomycetes</taxon>
        <taxon>Streptosporangiales</taxon>
        <taxon>Nocardiopsidaceae</taxon>
        <taxon>Nocardiopsis</taxon>
    </lineage>
</organism>
<evidence type="ECO:0000256" key="5">
    <source>
        <dbReference type="ARBA" id="ARBA00022692"/>
    </source>
</evidence>
<dbReference type="PANTHER" id="PTHR43373:SF1">
    <property type="entry name" value="NA(+)_H(+) ANTIPORTER SUBUNIT A"/>
    <property type="match status" value="1"/>
</dbReference>
<evidence type="ECO:0000256" key="4">
    <source>
        <dbReference type="ARBA" id="ARBA00022475"/>
    </source>
</evidence>
<feature type="transmembrane region" description="Helical" evidence="11">
    <location>
        <begin position="365"/>
        <end position="384"/>
    </location>
</feature>
<evidence type="ECO:0000259" key="15">
    <source>
        <dbReference type="Pfam" id="PF13244"/>
    </source>
</evidence>
<keyword evidence="18" id="KW-1185">Reference proteome</keyword>
<feature type="region of interest" description="Disordered" evidence="10">
    <location>
        <begin position="920"/>
        <end position="961"/>
    </location>
</feature>
<keyword evidence="6 11" id="KW-1133">Transmembrane helix</keyword>
<dbReference type="Pfam" id="PF04039">
    <property type="entry name" value="MnhB"/>
    <property type="match status" value="1"/>
</dbReference>
<evidence type="ECO:0000313" key="18">
    <source>
        <dbReference type="Proteomes" id="UP000654947"/>
    </source>
</evidence>
<evidence type="ECO:0000259" key="12">
    <source>
        <dbReference type="Pfam" id="PF00361"/>
    </source>
</evidence>
<feature type="transmembrane region" description="Helical" evidence="11">
    <location>
        <begin position="564"/>
        <end position="583"/>
    </location>
</feature>
<keyword evidence="3" id="KW-0050">Antiport</keyword>
<feature type="transmembrane region" description="Helical" evidence="11">
    <location>
        <begin position="741"/>
        <end position="764"/>
    </location>
</feature>
<evidence type="ECO:0000256" key="11">
    <source>
        <dbReference type="SAM" id="Phobius"/>
    </source>
</evidence>
<feature type="transmembrane region" description="Helical" evidence="11">
    <location>
        <begin position="295"/>
        <end position="314"/>
    </location>
</feature>
<dbReference type="GO" id="GO:0005886">
    <property type="term" value="C:plasma membrane"/>
    <property type="evidence" value="ECO:0007669"/>
    <property type="project" value="UniProtKB-SubCell"/>
</dbReference>
<feature type="transmembrane region" description="Helical" evidence="11">
    <location>
        <begin position="404"/>
        <end position="429"/>
    </location>
</feature>
<protein>
    <submittedName>
        <fullName evidence="17">Monovalent cation/H+ antiporter subunit A</fullName>
    </submittedName>
</protein>
<evidence type="ECO:0000256" key="1">
    <source>
        <dbReference type="ARBA" id="ARBA00004651"/>
    </source>
</evidence>
<dbReference type="InterPro" id="IPR046806">
    <property type="entry name" value="MrpA_C/MbhE"/>
</dbReference>
<feature type="domain" description="Na+/H+ antiporter MnhB subunit-related protein" evidence="14">
    <location>
        <begin position="786"/>
        <end position="908"/>
    </location>
</feature>
<dbReference type="Pfam" id="PF20501">
    <property type="entry name" value="MbhE"/>
    <property type="match status" value="1"/>
</dbReference>
<feature type="transmembrane region" description="Helical" evidence="11">
    <location>
        <begin position="620"/>
        <end position="638"/>
    </location>
</feature>
<gene>
    <name evidence="17" type="ORF">GCM10007147_20780</name>
</gene>
<proteinExistence type="predicted"/>
<feature type="transmembrane region" description="Helical" evidence="11">
    <location>
        <begin position="813"/>
        <end position="834"/>
    </location>
</feature>
<feature type="transmembrane region" description="Helical" evidence="11">
    <location>
        <begin position="201"/>
        <end position="217"/>
    </location>
</feature>
<evidence type="ECO:0000256" key="9">
    <source>
        <dbReference type="RuleBase" id="RU000320"/>
    </source>
</evidence>
<feature type="domain" description="MrpA C-terminal/MbhE" evidence="16">
    <location>
        <begin position="679"/>
        <end position="755"/>
    </location>
</feature>
<accession>A0A918XBQ7</accession>
<dbReference type="InterPro" id="IPR001750">
    <property type="entry name" value="ND/Mrp_TM"/>
</dbReference>
<dbReference type="InterPro" id="IPR025383">
    <property type="entry name" value="MrpA_C/MbhD"/>
</dbReference>
<evidence type="ECO:0000259" key="14">
    <source>
        <dbReference type="Pfam" id="PF04039"/>
    </source>
</evidence>
<evidence type="ECO:0000259" key="16">
    <source>
        <dbReference type="Pfam" id="PF20501"/>
    </source>
</evidence>
<dbReference type="InterPro" id="IPR001516">
    <property type="entry name" value="Proton_antipo_N"/>
</dbReference>
<keyword evidence="4" id="KW-1003">Cell membrane</keyword>
<feature type="transmembrane region" description="Helical" evidence="11">
    <location>
        <begin position="677"/>
        <end position="698"/>
    </location>
</feature>
<dbReference type="Proteomes" id="UP000654947">
    <property type="component" value="Unassembled WGS sequence"/>
</dbReference>
<feature type="domain" description="NADH:quinone oxidoreductase/Mrp antiporter transmembrane" evidence="12">
    <location>
        <begin position="126"/>
        <end position="401"/>
    </location>
</feature>
<dbReference type="NCBIfam" id="NF009290">
    <property type="entry name" value="PRK12650.1"/>
    <property type="match status" value="1"/>
</dbReference>
<feature type="transmembrane region" description="Helical" evidence="11">
    <location>
        <begin position="320"/>
        <end position="344"/>
    </location>
</feature>
<feature type="transmembrane region" description="Helical" evidence="11">
    <location>
        <begin position="449"/>
        <end position="470"/>
    </location>
</feature>
<keyword evidence="2" id="KW-0813">Transport</keyword>
<feature type="transmembrane region" description="Helical" evidence="11">
    <location>
        <begin position="131"/>
        <end position="149"/>
    </location>
</feature>
<evidence type="ECO:0000259" key="13">
    <source>
        <dbReference type="Pfam" id="PF00662"/>
    </source>
</evidence>
<feature type="transmembrane region" description="Helical" evidence="11">
    <location>
        <begin position="161"/>
        <end position="181"/>
    </location>
</feature>
<feature type="transmembrane region" description="Helical" evidence="11">
    <location>
        <begin position="886"/>
        <end position="910"/>
    </location>
</feature>
<evidence type="ECO:0000256" key="2">
    <source>
        <dbReference type="ARBA" id="ARBA00022448"/>
    </source>
</evidence>
<dbReference type="Pfam" id="PF00361">
    <property type="entry name" value="Proton_antipo_M"/>
    <property type="match status" value="1"/>
</dbReference>
<feature type="transmembrane region" description="Helical" evidence="11">
    <location>
        <begin position="846"/>
        <end position="866"/>
    </location>
</feature>
<feature type="transmembrane region" description="Helical" evidence="11">
    <location>
        <begin position="644"/>
        <end position="665"/>
    </location>
</feature>
<evidence type="ECO:0000256" key="10">
    <source>
        <dbReference type="SAM" id="MobiDB-lite"/>
    </source>
</evidence>
<name>A0A918XBQ7_9ACTN</name>
<dbReference type="AlphaFoldDB" id="A0A918XBQ7"/>
<evidence type="ECO:0000313" key="17">
    <source>
        <dbReference type="EMBL" id="GHD24572.1"/>
    </source>
</evidence>
<dbReference type="Pfam" id="PF00662">
    <property type="entry name" value="Proton_antipo_N"/>
    <property type="match status" value="1"/>
</dbReference>
<feature type="transmembrane region" description="Helical" evidence="11">
    <location>
        <begin position="490"/>
        <end position="514"/>
    </location>
</feature>
<evidence type="ECO:0000256" key="3">
    <source>
        <dbReference type="ARBA" id="ARBA00022449"/>
    </source>
</evidence>
<dbReference type="InterPro" id="IPR007182">
    <property type="entry name" value="MnhB"/>
</dbReference>
<reference evidence="17 18" key="1">
    <citation type="journal article" date="2014" name="Int. J. Syst. Evol. Microbiol.">
        <title>Complete genome sequence of Corynebacterium casei LMG S-19264T (=DSM 44701T), isolated from a smear-ripened cheese.</title>
        <authorList>
            <consortium name="US DOE Joint Genome Institute (JGI-PGF)"/>
            <person name="Walter F."/>
            <person name="Albersmeier A."/>
            <person name="Kalinowski J."/>
            <person name="Ruckert C."/>
        </authorList>
    </citation>
    <scope>NUCLEOTIDE SEQUENCE [LARGE SCALE GENOMIC DNA]</scope>
    <source>
        <strain evidence="17 18">KCTC 19473</strain>
    </source>
</reference>